<dbReference type="HOGENOM" id="CLU_213894_0_0_10"/>
<name>B7BG08_9BACT</name>
<dbReference type="EMBL" id="ABYH01000400">
    <property type="protein sequence ID" value="EEC94607.1"/>
    <property type="molecule type" value="Genomic_DNA"/>
</dbReference>
<dbReference type="Proteomes" id="UP000005510">
    <property type="component" value="Unassembled WGS sequence"/>
</dbReference>
<evidence type="ECO:0000313" key="2">
    <source>
        <dbReference type="Proteomes" id="UP000005510"/>
    </source>
</evidence>
<protein>
    <submittedName>
        <fullName evidence="1">Uncharacterized protein</fullName>
    </submittedName>
</protein>
<sequence>MKQSTIYNQTKSGQLKLLSYGENKFSLAGKFIFTQKQMLKQKFQPIFSLKLLF</sequence>
<gene>
    <name evidence="1" type="ORF">PRABACTJOHN_03993</name>
</gene>
<accession>B7BG08</accession>
<reference evidence="1 2" key="2">
    <citation type="submission" date="2008-10" db="EMBL/GenBank/DDBJ databases">
        <authorList>
            <person name="Fulton L."/>
            <person name="Clifton S."/>
            <person name="Fulton B."/>
            <person name="Xu J."/>
            <person name="Minx P."/>
            <person name="Pepin K.H."/>
            <person name="Johnson M."/>
            <person name="Bhonagiri V."/>
            <person name="Nash W.E."/>
            <person name="Mardis E.R."/>
            <person name="Wilson R.K."/>
        </authorList>
    </citation>
    <scope>NUCLEOTIDE SEQUENCE [LARGE SCALE GENOMIC DNA]</scope>
    <source>
        <strain evidence="1 2">DSM 18315</strain>
    </source>
</reference>
<proteinExistence type="predicted"/>
<reference evidence="1 2" key="1">
    <citation type="submission" date="2008-10" db="EMBL/GenBank/DDBJ databases">
        <title>Draft genome sequence of Parabacteroides johnsonii (DSM 18315).</title>
        <authorList>
            <person name="Sudarsanam P."/>
            <person name="Ley R."/>
            <person name="Guruge J."/>
            <person name="Turnbaugh P.J."/>
            <person name="Mahowald M."/>
            <person name="Liep D."/>
            <person name="Gordon J."/>
        </authorList>
    </citation>
    <scope>NUCLEOTIDE SEQUENCE [LARGE SCALE GENOMIC DNA]</scope>
    <source>
        <strain evidence="1 2">DSM 18315</strain>
    </source>
</reference>
<comment type="caution">
    <text evidence="1">The sequence shown here is derived from an EMBL/GenBank/DDBJ whole genome shotgun (WGS) entry which is preliminary data.</text>
</comment>
<organism evidence="1 2">
    <name type="scientific">Parabacteroides johnsonii DSM 18315</name>
    <dbReference type="NCBI Taxonomy" id="537006"/>
    <lineage>
        <taxon>Bacteria</taxon>
        <taxon>Pseudomonadati</taxon>
        <taxon>Bacteroidota</taxon>
        <taxon>Bacteroidia</taxon>
        <taxon>Bacteroidales</taxon>
        <taxon>Tannerellaceae</taxon>
        <taxon>Parabacteroides</taxon>
    </lineage>
</organism>
<dbReference type="AlphaFoldDB" id="B7BG08"/>
<evidence type="ECO:0000313" key="1">
    <source>
        <dbReference type="EMBL" id="EEC94607.1"/>
    </source>
</evidence>